<dbReference type="RefSeq" id="WP_189577984.1">
    <property type="nucleotide sequence ID" value="NZ_BMXV01000009.1"/>
</dbReference>
<evidence type="ECO:0000256" key="1">
    <source>
        <dbReference type="SAM" id="SignalP"/>
    </source>
</evidence>
<feature type="signal peptide" evidence="1">
    <location>
        <begin position="1"/>
        <end position="19"/>
    </location>
</feature>
<comment type="caution">
    <text evidence="3">The sequence shown here is derived from an EMBL/GenBank/DDBJ whole genome shotgun (WGS) entry which is preliminary data.</text>
</comment>
<reference evidence="4" key="1">
    <citation type="journal article" date="2019" name="Int. J. Syst. Evol. Microbiol.">
        <title>The Global Catalogue of Microorganisms (GCM) 10K type strain sequencing project: providing services to taxonomists for standard genome sequencing and annotation.</title>
        <authorList>
            <consortium name="The Broad Institute Genomics Platform"/>
            <consortium name="The Broad Institute Genome Sequencing Center for Infectious Disease"/>
            <person name="Wu L."/>
            <person name="Ma J."/>
        </authorList>
    </citation>
    <scope>NUCLEOTIDE SEQUENCE [LARGE SCALE GENOMIC DNA]</scope>
    <source>
        <strain evidence="4">KCTC 22280</strain>
    </source>
</reference>
<dbReference type="Proteomes" id="UP000601597">
    <property type="component" value="Unassembled WGS sequence"/>
</dbReference>
<gene>
    <name evidence="3" type="ORF">GCM10007071_33320</name>
</gene>
<accession>A0ABQ3B7S6</accession>
<feature type="chain" id="PRO_5045826747" description="DUF4382 domain-containing protein" evidence="1">
    <location>
        <begin position="20"/>
        <end position="311"/>
    </location>
</feature>
<organism evidence="3 4">
    <name type="scientific">Marinobacter zhanjiangensis</name>
    <dbReference type="NCBI Taxonomy" id="578215"/>
    <lineage>
        <taxon>Bacteria</taxon>
        <taxon>Pseudomonadati</taxon>
        <taxon>Pseudomonadota</taxon>
        <taxon>Gammaproteobacteria</taxon>
        <taxon>Pseudomonadales</taxon>
        <taxon>Marinobacteraceae</taxon>
        <taxon>Marinobacter</taxon>
    </lineage>
</organism>
<protein>
    <recommendedName>
        <fullName evidence="2">DUF4382 domain-containing protein</fullName>
    </recommendedName>
</protein>
<sequence length="311" mass="32841">MKYPLIKSFGVAALAAAVAACGGSGSGSDDSTDSESTGTMSLGLTDAPVTDLAVAQLNITSVEVKPAEADSVSIELETPVDINLLDFQGGKVAQLFEGQEFPAGQYEWIRLHLGEDPYVVEASDPNQTQEFLFLPSGPQTGLKLNGGFVIPAGGSADFTIDFDVKKSIFNAGGEGSGNNKYMLKPAHRLVDNVEAGAIVGEVDVVNLEQQLGCDVDDEYYGSVYVYEGADVTPTDLNVTAEDEGPLVAVSVTNEDNASLYSYKAAFLTEGDYTISYTCQPDDNETSETLEFVGTQNVTVTAGEEIPAVRIE</sequence>
<dbReference type="EMBL" id="BMXV01000009">
    <property type="protein sequence ID" value="GGY83352.1"/>
    <property type="molecule type" value="Genomic_DNA"/>
</dbReference>
<dbReference type="Pfam" id="PF14321">
    <property type="entry name" value="DUF4382"/>
    <property type="match status" value="1"/>
</dbReference>
<keyword evidence="1" id="KW-0732">Signal</keyword>
<dbReference type="PROSITE" id="PS51257">
    <property type="entry name" value="PROKAR_LIPOPROTEIN"/>
    <property type="match status" value="1"/>
</dbReference>
<evidence type="ECO:0000313" key="3">
    <source>
        <dbReference type="EMBL" id="GGY83352.1"/>
    </source>
</evidence>
<dbReference type="InterPro" id="IPR025491">
    <property type="entry name" value="DUF4382"/>
</dbReference>
<keyword evidence="4" id="KW-1185">Reference proteome</keyword>
<proteinExistence type="predicted"/>
<name>A0ABQ3B7S6_9GAMM</name>
<feature type="domain" description="DUF4382" evidence="2">
    <location>
        <begin position="37"/>
        <end position="185"/>
    </location>
</feature>
<evidence type="ECO:0000259" key="2">
    <source>
        <dbReference type="Pfam" id="PF14321"/>
    </source>
</evidence>
<evidence type="ECO:0000313" key="4">
    <source>
        <dbReference type="Proteomes" id="UP000601597"/>
    </source>
</evidence>